<comment type="caution">
    <text evidence="1">The sequence shown here is derived from an EMBL/GenBank/DDBJ whole genome shotgun (WGS) entry which is preliminary data.</text>
</comment>
<sequence length="149" mass="17575">MMKIPELLKPNEFVETTGIIAFIFNHDECTLTELVREFKTERKHLISKIKPIKKLGLIKIEKWGEKDDFKIYATKDLGFFIKDIFERFTSEEDYDQPIVPNSNDKSKKIKRDKYGNMIFSTTPKLEELFNTVNFYIRSTAETLKKKGLL</sequence>
<dbReference type="AlphaFoldDB" id="A0A0F8WC65"/>
<accession>A0A0F8WC65</accession>
<dbReference type="InterPro" id="IPR036390">
    <property type="entry name" value="WH_DNA-bd_sf"/>
</dbReference>
<organism evidence="1">
    <name type="scientific">marine sediment metagenome</name>
    <dbReference type="NCBI Taxonomy" id="412755"/>
    <lineage>
        <taxon>unclassified sequences</taxon>
        <taxon>metagenomes</taxon>
        <taxon>ecological metagenomes</taxon>
    </lineage>
</organism>
<reference evidence="1" key="1">
    <citation type="journal article" date="2015" name="Nature">
        <title>Complex archaea that bridge the gap between prokaryotes and eukaryotes.</title>
        <authorList>
            <person name="Spang A."/>
            <person name="Saw J.H."/>
            <person name="Jorgensen S.L."/>
            <person name="Zaremba-Niedzwiedzka K."/>
            <person name="Martijn J."/>
            <person name="Lind A.E."/>
            <person name="van Eijk R."/>
            <person name="Schleper C."/>
            <person name="Guy L."/>
            <person name="Ettema T.J."/>
        </authorList>
    </citation>
    <scope>NUCLEOTIDE SEQUENCE</scope>
</reference>
<dbReference type="SUPFAM" id="SSF46785">
    <property type="entry name" value="Winged helix' DNA-binding domain"/>
    <property type="match status" value="1"/>
</dbReference>
<name>A0A0F8WC65_9ZZZZ</name>
<dbReference type="EMBL" id="LAZR01066015">
    <property type="protein sequence ID" value="KKK54397.1"/>
    <property type="molecule type" value="Genomic_DNA"/>
</dbReference>
<proteinExistence type="predicted"/>
<evidence type="ECO:0000313" key="1">
    <source>
        <dbReference type="EMBL" id="KKK54397.1"/>
    </source>
</evidence>
<protein>
    <submittedName>
        <fullName evidence="1">Uncharacterized protein</fullName>
    </submittedName>
</protein>
<gene>
    <name evidence="1" type="ORF">LCGC14_3085150</name>
</gene>